<dbReference type="GO" id="GO:0005829">
    <property type="term" value="C:cytosol"/>
    <property type="evidence" value="ECO:0007669"/>
    <property type="project" value="TreeGrafter"/>
</dbReference>
<dbReference type="InterPro" id="IPR036388">
    <property type="entry name" value="WH-like_DNA-bd_sf"/>
</dbReference>
<gene>
    <name evidence="5" type="ORF">SAMN05192543_105495</name>
</gene>
<keyword evidence="1" id="KW-0805">Transcription regulation</keyword>
<evidence type="ECO:0000256" key="1">
    <source>
        <dbReference type="ARBA" id="ARBA00023015"/>
    </source>
</evidence>
<evidence type="ECO:0000256" key="3">
    <source>
        <dbReference type="ARBA" id="ARBA00023163"/>
    </source>
</evidence>
<evidence type="ECO:0000259" key="4">
    <source>
        <dbReference type="PROSITE" id="PS50042"/>
    </source>
</evidence>
<dbReference type="InterPro" id="IPR012318">
    <property type="entry name" value="HTH_CRP"/>
</dbReference>
<sequence length="234" mass="26184">MQPIDQNSPVPMPVDPWFVSLDPDDRQALLAKTAIHSVEAGEFLFRQGDSPDGFYGIVSGFVKVSVLREDGKEAILTVLEPGNWFGEVSAIDGKPRSHDMVAVGRVELRYLTKEHFDRLLHRNSFCRAIALLQARHIRAVYSFLEDATLRSTRARVARRLEWLAHGDTTMASDSRRGITVSQEVLAMMLGITRQTLALELKSIEASGAIAMSYRHITIVSIEQLRRIGNDSVVR</sequence>
<dbReference type="SUPFAM" id="SSF46785">
    <property type="entry name" value="Winged helix' DNA-binding domain"/>
    <property type="match status" value="1"/>
</dbReference>
<dbReference type="InterPro" id="IPR018490">
    <property type="entry name" value="cNMP-bd_dom_sf"/>
</dbReference>
<feature type="domain" description="Cyclic nucleotide-binding" evidence="4">
    <location>
        <begin position="17"/>
        <end position="124"/>
    </location>
</feature>
<dbReference type="Gene3D" id="2.60.120.10">
    <property type="entry name" value="Jelly Rolls"/>
    <property type="match status" value="1"/>
</dbReference>
<evidence type="ECO:0000313" key="5">
    <source>
        <dbReference type="EMBL" id="SFJ12006.1"/>
    </source>
</evidence>
<dbReference type="InterPro" id="IPR050397">
    <property type="entry name" value="Env_Response_Regulators"/>
</dbReference>
<dbReference type="InterPro" id="IPR014710">
    <property type="entry name" value="RmlC-like_jellyroll"/>
</dbReference>
<organism evidence="5 6">
    <name type="scientific">Paraburkholderia megapolitana</name>
    <dbReference type="NCBI Taxonomy" id="420953"/>
    <lineage>
        <taxon>Bacteria</taxon>
        <taxon>Pseudomonadati</taxon>
        <taxon>Pseudomonadota</taxon>
        <taxon>Betaproteobacteria</taxon>
        <taxon>Burkholderiales</taxon>
        <taxon>Burkholderiaceae</taxon>
        <taxon>Paraburkholderia</taxon>
    </lineage>
</organism>
<keyword evidence="6" id="KW-1185">Reference proteome</keyword>
<dbReference type="SMART" id="SM00100">
    <property type="entry name" value="cNMP"/>
    <property type="match status" value="1"/>
</dbReference>
<reference evidence="5 6" key="1">
    <citation type="submission" date="2016-10" db="EMBL/GenBank/DDBJ databases">
        <authorList>
            <person name="de Groot N.N."/>
        </authorList>
    </citation>
    <scope>NUCLEOTIDE SEQUENCE [LARGE SCALE GENOMIC DNA]</scope>
    <source>
        <strain evidence="5 6">LMG 23650</strain>
    </source>
</reference>
<dbReference type="PROSITE" id="PS50042">
    <property type="entry name" value="CNMP_BINDING_3"/>
    <property type="match status" value="1"/>
</dbReference>
<dbReference type="Gene3D" id="1.10.10.10">
    <property type="entry name" value="Winged helix-like DNA-binding domain superfamily/Winged helix DNA-binding domain"/>
    <property type="match status" value="1"/>
</dbReference>
<keyword evidence="2" id="KW-0238">DNA-binding</keyword>
<protein>
    <submittedName>
        <fullName evidence="5">cAMP-binding domain of CRP or a regulatory subunit of cAMP-dependent protein kinases</fullName>
    </submittedName>
</protein>
<dbReference type="Pfam" id="PF00027">
    <property type="entry name" value="cNMP_binding"/>
    <property type="match status" value="1"/>
</dbReference>
<dbReference type="InterPro" id="IPR036390">
    <property type="entry name" value="WH_DNA-bd_sf"/>
</dbReference>
<dbReference type="PANTHER" id="PTHR24567:SF74">
    <property type="entry name" value="HTH-TYPE TRANSCRIPTIONAL REGULATOR ARCR"/>
    <property type="match status" value="1"/>
</dbReference>
<dbReference type="Pfam" id="PF13545">
    <property type="entry name" value="HTH_Crp_2"/>
    <property type="match status" value="1"/>
</dbReference>
<dbReference type="GO" id="GO:0003700">
    <property type="term" value="F:DNA-binding transcription factor activity"/>
    <property type="evidence" value="ECO:0007669"/>
    <property type="project" value="TreeGrafter"/>
</dbReference>
<dbReference type="AlphaFoldDB" id="A0A1I3NTE2"/>
<keyword evidence="5" id="KW-0808">Transferase</keyword>
<dbReference type="RefSeq" id="WP_245811524.1">
    <property type="nucleotide sequence ID" value="NZ_CP041745.1"/>
</dbReference>
<dbReference type="SUPFAM" id="SSF51206">
    <property type="entry name" value="cAMP-binding domain-like"/>
    <property type="match status" value="1"/>
</dbReference>
<dbReference type="InterPro" id="IPR000595">
    <property type="entry name" value="cNMP-bd_dom"/>
</dbReference>
<dbReference type="PANTHER" id="PTHR24567">
    <property type="entry name" value="CRP FAMILY TRANSCRIPTIONAL REGULATORY PROTEIN"/>
    <property type="match status" value="1"/>
</dbReference>
<dbReference type="GO" id="GO:0003677">
    <property type="term" value="F:DNA binding"/>
    <property type="evidence" value="ECO:0007669"/>
    <property type="project" value="UniProtKB-KW"/>
</dbReference>
<keyword evidence="3" id="KW-0804">Transcription</keyword>
<accession>A0A1I3NTE2</accession>
<dbReference type="PRINTS" id="PR00103">
    <property type="entry name" value="CAMPKINASE"/>
</dbReference>
<dbReference type="STRING" id="420953.SAMN05192543_105495"/>
<dbReference type="GO" id="GO:0016301">
    <property type="term" value="F:kinase activity"/>
    <property type="evidence" value="ECO:0007669"/>
    <property type="project" value="UniProtKB-KW"/>
</dbReference>
<dbReference type="CDD" id="cd00038">
    <property type="entry name" value="CAP_ED"/>
    <property type="match status" value="1"/>
</dbReference>
<name>A0A1I3NTE2_9BURK</name>
<evidence type="ECO:0000313" key="6">
    <source>
        <dbReference type="Proteomes" id="UP000199548"/>
    </source>
</evidence>
<dbReference type="EMBL" id="FOQU01000005">
    <property type="protein sequence ID" value="SFJ12006.1"/>
    <property type="molecule type" value="Genomic_DNA"/>
</dbReference>
<evidence type="ECO:0000256" key="2">
    <source>
        <dbReference type="ARBA" id="ARBA00023125"/>
    </source>
</evidence>
<keyword evidence="5" id="KW-0418">Kinase</keyword>
<dbReference type="Proteomes" id="UP000199548">
    <property type="component" value="Unassembled WGS sequence"/>
</dbReference>
<proteinExistence type="predicted"/>